<comment type="caution">
    <text evidence="1">The sequence shown here is derived from an EMBL/GenBank/DDBJ whole genome shotgun (WGS) entry which is preliminary data.</text>
</comment>
<dbReference type="AlphaFoldDB" id="A0A8X6WST5"/>
<dbReference type="Proteomes" id="UP000886998">
    <property type="component" value="Unassembled WGS sequence"/>
</dbReference>
<name>A0A8X6WST5_9ARAC</name>
<reference evidence="1" key="1">
    <citation type="submission" date="2020-08" db="EMBL/GenBank/DDBJ databases">
        <title>Multicomponent nature underlies the extraordinary mechanical properties of spider dragline silk.</title>
        <authorList>
            <person name="Kono N."/>
            <person name="Nakamura H."/>
            <person name="Mori M."/>
            <person name="Yoshida Y."/>
            <person name="Ohtoshi R."/>
            <person name="Malay A.D."/>
            <person name="Moran D.A.P."/>
            <person name="Tomita M."/>
            <person name="Numata K."/>
            <person name="Arakawa K."/>
        </authorList>
    </citation>
    <scope>NUCLEOTIDE SEQUENCE</scope>
</reference>
<sequence>MYRRERRQEDYDKAETNLRETFQRPRLRDSGFVFQAQPQLENFQRLNVSVSLSIVAGKKREMKILVKTKRAITKGEATKQPKGNEMDDSCGVAQFWKLDRQLSA</sequence>
<keyword evidence="2" id="KW-1185">Reference proteome</keyword>
<protein>
    <submittedName>
        <fullName evidence="1">Uncharacterized protein</fullName>
    </submittedName>
</protein>
<evidence type="ECO:0000313" key="1">
    <source>
        <dbReference type="EMBL" id="GFY39749.1"/>
    </source>
</evidence>
<proteinExistence type="predicted"/>
<gene>
    <name evidence="1" type="ORF">TNIN_77901</name>
</gene>
<evidence type="ECO:0000313" key="2">
    <source>
        <dbReference type="Proteomes" id="UP000886998"/>
    </source>
</evidence>
<organism evidence="1 2">
    <name type="scientific">Trichonephila inaurata madagascariensis</name>
    <dbReference type="NCBI Taxonomy" id="2747483"/>
    <lineage>
        <taxon>Eukaryota</taxon>
        <taxon>Metazoa</taxon>
        <taxon>Ecdysozoa</taxon>
        <taxon>Arthropoda</taxon>
        <taxon>Chelicerata</taxon>
        <taxon>Arachnida</taxon>
        <taxon>Araneae</taxon>
        <taxon>Araneomorphae</taxon>
        <taxon>Entelegynae</taxon>
        <taxon>Araneoidea</taxon>
        <taxon>Nephilidae</taxon>
        <taxon>Trichonephila</taxon>
        <taxon>Trichonephila inaurata</taxon>
    </lineage>
</organism>
<accession>A0A8X6WST5</accession>
<dbReference type="EMBL" id="BMAV01001524">
    <property type="protein sequence ID" value="GFY39749.1"/>
    <property type="molecule type" value="Genomic_DNA"/>
</dbReference>